<keyword evidence="3" id="KW-1185">Reference proteome</keyword>
<dbReference type="Proteomes" id="UP000054248">
    <property type="component" value="Unassembled WGS sequence"/>
</dbReference>
<dbReference type="EMBL" id="KN822951">
    <property type="protein sequence ID" value="KIO32915.1"/>
    <property type="molecule type" value="Genomic_DNA"/>
</dbReference>
<evidence type="ECO:0000313" key="3">
    <source>
        <dbReference type="Proteomes" id="UP000054248"/>
    </source>
</evidence>
<dbReference type="HOGENOM" id="CLU_3015910_0_0_1"/>
<reference evidence="2 3" key="1">
    <citation type="submission" date="2014-04" db="EMBL/GenBank/DDBJ databases">
        <authorList>
            <consortium name="DOE Joint Genome Institute"/>
            <person name="Kuo A."/>
            <person name="Girlanda M."/>
            <person name="Perotto S."/>
            <person name="Kohler A."/>
            <person name="Nagy L.G."/>
            <person name="Floudas D."/>
            <person name="Copeland A."/>
            <person name="Barry K.W."/>
            <person name="Cichocki N."/>
            <person name="Veneault-Fourrey C."/>
            <person name="LaButti K."/>
            <person name="Lindquist E.A."/>
            <person name="Lipzen A."/>
            <person name="Lundell T."/>
            <person name="Morin E."/>
            <person name="Murat C."/>
            <person name="Sun H."/>
            <person name="Tunlid A."/>
            <person name="Henrissat B."/>
            <person name="Grigoriev I.V."/>
            <person name="Hibbett D.S."/>
            <person name="Martin F."/>
            <person name="Nordberg H.P."/>
            <person name="Cantor M.N."/>
            <person name="Hua S.X."/>
        </authorList>
    </citation>
    <scope>NUCLEOTIDE SEQUENCE [LARGE SCALE GENOMIC DNA]</scope>
    <source>
        <strain evidence="2 3">MUT 4182</strain>
    </source>
</reference>
<feature type="compositionally biased region" description="Basic and acidic residues" evidence="1">
    <location>
        <begin position="1"/>
        <end position="12"/>
    </location>
</feature>
<gene>
    <name evidence="2" type="ORF">M407DRAFT_241188</name>
</gene>
<dbReference type="AlphaFoldDB" id="A0A0C3QKB6"/>
<proteinExistence type="predicted"/>
<organism evidence="2 3">
    <name type="scientific">Tulasnella calospora MUT 4182</name>
    <dbReference type="NCBI Taxonomy" id="1051891"/>
    <lineage>
        <taxon>Eukaryota</taxon>
        <taxon>Fungi</taxon>
        <taxon>Dikarya</taxon>
        <taxon>Basidiomycota</taxon>
        <taxon>Agaricomycotina</taxon>
        <taxon>Agaricomycetes</taxon>
        <taxon>Cantharellales</taxon>
        <taxon>Tulasnellaceae</taxon>
        <taxon>Tulasnella</taxon>
    </lineage>
</organism>
<evidence type="ECO:0000313" key="2">
    <source>
        <dbReference type="EMBL" id="KIO32915.1"/>
    </source>
</evidence>
<name>A0A0C3QKB6_9AGAM</name>
<protein>
    <submittedName>
        <fullName evidence="2">Uncharacterized protein</fullName>
    </submittedName>
</protein>
<evidence type="ECO:0000256" key="1">
    <source>
        <dbReference type="SAM" id="MobiDB-lite"/>
    </source>
</evidence>
<reference evidence="3" key="2">
    <citation type="submission" date="2015-01" db="EMBL/GenBank/DDBJ databases">
        <title>Evolutionary Origins and Diversification of the Mycorrhizal Mutualists.</title>
        <authorList>
            <consortium name="DOE Joint Genome Institute"/>
            <consortium name="Mycorrhizal Genomics Consortium"/>
            <person name="Kohler A."/>
            <person name="Kuo A."/>
            <person name="Nagy L.G."/>
            <person name="Floudas D."/>
            <person name="Copeland A."/>
            <person name="Barry K.W."/>
            <person name="Cichocki N."/>
            <person name="Veneault-Fourrey C."/>
            <person name="LaButti K."/>
            <person name="Lindquist E.A."/>
            <person name="Lipzen A."/>
            <person name="Lundell T."/>
            <person name="Morin E."/>
            <person name="Murat C."/>
            <person name="Riley R."/>
            <person name="Ohm R."/>
            <person name="Sun H."/>
            <person name="Tunlid A."/>
            <person name="Henrissat B."/>
            <person name="Grigoriev I.V."/>
            <person name="Hibbett D.S."/>
            <person name="Martin F."/>
        </authorList>
    </citation>
    <scope>NUCLEOTIDE SEQUENCE [LARGE SCALE GENOMIC DNA]</scope>
    <source>
        <strain evidence="3">MUT 4182</strain>
    </source>
</reference>
<sequence>MLYSSKHPDVHLRQGPSIASRDQSRELSDFSLDLAPCCSPVLSRHAVEPPSRMNTT</sequence>
<feature type="region of interest" description="Disordered" evidence="1">
    <location>
        <begin position="1"/>
        <end position="25"/>
    </location>
</feature>
<accession>A0A0C3QKB6</accession>